<evidence type="ECO:0000313" key="3">
    <source>
        <dbReference type="EMBL" id="KMR36335.1"/>
    </source>
</evidence>
<dbReference type="AlphaFoldDB" id="A0A269LG26"/>
<protein>
    <submittedName>
        <fullName evidence="3">Uncharacterized protein</fullName>
    </submittedName>
</protein>
<accession>A0A269LG26</accession>
<evidence type="ECO:0000313" key="4">
    <source>
        <dbReference type="EMBL" id="KMR57022.1"/>
    </source>
</evidence>
<keyword evidence="1" id="KW-1133">Transmembrane helix</keyword>
<proteinExistence type="predicted"/>
<organism evidence="3">
    <name type="scientific">Staphylococcus aureus</name>
    <dbReference type="NCBI Taxonomy" id="1280"/>
    <lineage>
        <taxon>Bacteria</taxon>
        <taxon>Bacillati</taxon>
        <taxon>Bacillota</taxon>
        <taxon>Bacilli</taxon>
        <taxon>Bacillales</taxon>
        <taxon>Staphylococcaceae</taxon>
        <taxon>Staphylococcus</taxon>
    </lineage>
</organism>
<dbReference type="EMBL" id="LALJ01000016">
    <property type="protein sequence ID" value="KMR36335.1"/>
    <property type="molecule type" value="Genomic_DNA"/>
</dbReference>
<dbReference type="KEGG" id="sams:NI36_01675"/>
<gene>
    <name evidence="5" type="ORF">ACR79_09200</name>
    <name evidence="6" type="ORF">AS572_06155</name>
    <name evidence="4" type="ORF">EP54_08315</name>
    <name evidence="3" type="ORF">EQ90_08600</name>
    <name evidence="2" type="ORF">QU38_04315</name>
</gene>
<dbReference type="Proteomes" id="UP000197894">
    <property type="component" value="Unassembled WGS sequence"/>
</dbReference>
<dbReference type="Proteomes" id="UP000032274">
    <property type="component" value="Unassembled WGS sequence"/>
</dbReference>
<evidence type="ECO:0000313" key="5">
    <source>
        <dbReference type="EMBL" id="KSA79901.1"/>
    </source>
</evidence>
<feature type="transmembrane region" description="Helical" evidence="1">
    <location>
        <begin position="12"/>
        <end position="28"/>
    </location>
</feature>
<dbReference type="EMBL" id="LFVP01000005">
    <property type="protein sequence ID" value="KSA79901.1"/>
    <property type="molecule type" value="Genomic_DNA"/>
</dbReference>
<dbReference type="EMBL" id="JXIG01000620">
    <property type="protein sequence ID" value="KIT97670.1"/>
    <property type="molecule type" value="Genomic_DNA"/>
</dbReference>
<sequence length="52" mass="6147">MLLLIRLSSCHIHLLMIYTILLLIRLMNQYATNIQFMKPIATYVTFSFLLCI</sequence>
<reference evidence="5" key="3">
    <citation type="submission" date="2015-06" db="EMBL/GenBank/DDBJ databases">
        <authorList>
            <person name="Diene S.M."/>
            <person name="Von Dach E."/>
            <person name="Fankhauser C."/>
            <person name="Schrenzel J."/>
            <person name="Harbarth S."/>
            <person name="Francois P."/>
        </authorList>
    </citation>
    <scope>NUCLEOTIDE SEQUENCE</scope>
    <source>
        <strain evidence="5">MRSA_S26</strain>
    </source>
</reference>
<evidence type="ECO:0000313" key="7">
    <source>
        <dbReference type="Proteomes" id="UP000032274"/>
    </source>
</evidence>
<keyword evidence="1" id="KW-0472">Membrane</keyword>
<reference evidence="2 7" key="2">
    <citation type="submission" date="2015-01" db="EMBL/GenBank/DDBJ databases">
        <title>Characterization of Swiss Staphylococcus aureus strains involved in food poisoning.</title>
        <authorList>
            <person name="Crovadore J."/>
            <person name="Chablais R."/>
            <person name="Tonacini J."/>
            <person name="Schnyder B."/>
            <person name="Lefort F."/>
        </authorList>
    </citation>
    <scope>NUCLEOTIDE SEQUENCE [LARGE SCALE GENOMIC DNA]</scope>
    <source>
        <strain evidence="2 7">SA-120</strain>
    </source>
</reference>
<evidence type="ECO:0000256" key="1">
    <source>
        <dbReference type="SAM" id="Phobius"/>
    </source>
</evidence>
<name>A0A269LG26_STAAU</name>
<evidence type="ECO:0000313" key="6">
    <source>
        <dbReference type="EMBL" id="OWT16479.1"/>
    </source>
</evidence>
<dbReference type="EMBL" id="LNJK01000003">
    <property type="protein sequence ID" value="OWT16479.1"/>
    <property type="molecule type" value="Genomic_DNA"/>
</dbReference>
<keyword evidence="1" id="KW-0812">Transmembrane</keyword>
<dbReference type="Proteomes" id="UP000052129">
    <property type="component" value="Unassembled WGS sequence"/>
</dbReference>
<reference evidence="6 8" key="5">
    <citation type="journal article" date="2017" name="BMC Genomics">
        <title>Prophages and adaptation of Staphylococcus aureus ST398 to the human clinic.</title>
        <authorList>
            <consortium name="Regional Infection Control Group of the Centre Region"/>
            <person name="Diene S.M."/>
            <person name="Corvaglia A.R."/>
            <person name="Francois P."/>
            <person name="van der Mee-Marquet N."/>
        </authorList>
    </citation>
    <scope>NUCLEOTIDE SEQUENCE [LARGE SCALE GENOMIC DNA]</scope>
    <source>
        <strain evidence="6 8">SA13-246</strain>
    </source>
</reference>
<comment type="caution">
    <text evidence="3">The sequence shown here is derived from an EMBL/GenBank/DDBJ whole genome shotgun (WGS) entry which is preliminary data.</text>
</comment>
<reference evidence="3" key="1">
    <citation type="journal article" date="2015" name="J. Infect. Dis.">
        <title>Parallel Epidemics of Community-Associated Methicillin-Resistant Staphylococcus aureus USA300 Infection in North and South America.</title>
        <authorList>
            <person name="Planet P.J."/>
            <person name="Diaz L."/>
            <person name="Kolokotronis S.O."/>
            <person name="Narechania A."/>
            <person name="Reyes J."/>
            <person name="Xing G."/>
            <person name="Rincon S."/>
            <person name="Smith H."/>
            <person name="Panesso D."/>
            <person name="Ryan C."/>
            <person name="Smith D.P."/>
            <person name="Guzman M."/>
            <person name="Zurita J."/>
            <person name="Sebra R."/>
            <person name="Deikus G."/>
            <person name="Nolan R.L."/>
            <person name="Tenover F.C."/>
            <person name="Weinstock G.M."/>
            <person name="Robinson D.A."/>
            <person name="Arias C.A."/>
        </authorList>
    </citation>
    <scope>NUCLEOTIDE SEQUENCE</scope>
    <source>
        <strain evidence="3">CA15</strain>
        <strain evidence="4">M121</strain>
    </source>
</reference>
<dbReference type="EMBL" id="LALQ01000034">
    <property type="protein sequence ID" value="KMR57022.1"/>
    <property type="molecule type" value="Genomic_DNA"/>
</dbReference>
<accession>A0A1E8X8S2</accession>
<reference evidence="5" key="4">
    <citation type="journal article" date="2016" name="J. Infect. Dis.">
        <title>Comparative Genomics of Community-Associated Methicillin-Resistant Staphylococcus aureus Shows the Emergence of Clone ST8-USA300 in Geneva, Switzerland.</title>
        <authorList>
            <person name="Von Dach E."/>
            <person name="Diene S.M."/>
            <person name="Fankhauser C."/>
            <person name="Schrenzel J."/>
            <person name="Harbarth S."/>
            <person name="Francois P."/>
        </authorList>
    </citation>
    <scope>NUCLEOTIDE SEQUENCE</scope>
    <source>
        <strain evidence="5">MRSA_S26</strain>
    </source>
</reference>
<accession>A0A0D1IC93</accession>
<evidence type="ECO:0000313" key="2">
    <source>
        <dbReference type="EMBL" id="KIT97670.1"/>
    </source>
</evidence>
<evidence type="ECO:0000313" key="8">
    <source>
        <dbReference type="Proteomes" id="UP000197894"/>
    </source>
</evidence>